<dbReference type="AlphaFoldDB" id="A0A5C5XE58"/>
<keyword evidence="4" id="KW-0328">Glycosyltransferase</keyword>
<gene>
    <name evidence="4" type="primary">tuaC_1</name>
    <name evidence="4" type="ORF">Pan54_09160</name>
</gene>
<dbReference type="InterPro" id="IPR050194">
    <property type="entry name" value="Glycosyltransferase_grp1"/>
</dbReference>
<dbReference type="Pfam" id="PF13439">
    <property type="entry name" value="Glyco_transf_4"/>
    <property type="match status" value="1"/>
</dbReference>
<dbReference type="EC" id="2.4.-.-" evidence="4"/>
<dbReference type="InterPro" id="IPR028098">
    <property type="entry name" value="Glyco_trans_4-like_N"/>
</dbReference>
<feature type="domain" description="Glycosyltransferase subfamily 4-like N-terminal" evidence="3">
    <location>
        <begin position="20"/>
        <end position="193"/>
    </location>
</feature>
<comment type="caution">
    <text evidence="4">The sequence shown here is derived from an EMBL/GenBank/DDBJ whole genome shotgun (WGS) entry which is preliminary data.</text>
</comment>
<evidence type="ECO:0000259" key="2">
    <source>
        <dbReference type="Pfam" id="PF00534"/>
    </source>
</evidence>
<dbReference type="Gene3D" id="3.40.50.2000">
    <property type="entry name" value="Glycogen Phosphorylase B"/>
    <property type="match status" value="2"/>
</dbReference>
<dbReference type="GO" id="GO:0016757">
    <property type="term" value="F:glycosyltransferase activity"/>
    <property type="evidence" value="ECO:0007669"/>
    <property type="project" value="UniProtKB-KW"/>
</dbReference>
<name>A0A5C5XE58_9PLAN</name>
<dbReference type="PANTHER" id="PTHR45947">
    <property type="entry name" value="SULFOQUINOVOSYL TRANSFERASE SQD2"/>
    <property type="match status" value="1"/>
</dbReference>
<dbReference type="OrthoDB" id="258796at2"/>
<organism evidence="4 5">
    <name type="scientific">Rubinisphaera italica</name>
    <dbReference type="NCBI Taxonomy" id="2527969"/>
    <lineage>
        <taxon>Bacteria</taxon>
        <taxon>Pseudomonadati</taxon>
        <taxon>Planctomycetota</taxon>
        <taxon>Planctomycetia</taxon>
        <taxon>Planctomycetales</taxon>
        <taxon>Planctomycetaceae</taxon>
        <taxon>Rubinisphaera</taxon>
    </lineage>
</organism>
<feature type="region of interest" description="Disordered" evidence="1">
    <location>
        <begin position="379"/>
        <end position="399"/>
    </location>
</feature>
<feature type="domain" description="Glycosyl transferase family 1" evidence="2">
    <location>
        <begin position="200"/>
        <end position="358"/>
    </location>
</feature>
<evidence type="ECO:0000313" key="5">
    <source>
        <dbReference type="Proteomes" id="UP000316095"/>
    </source>
</evidence>
<dbReference type="Proteomes" id="UP000316095">
    <property type="component" value="Unassembled WGS sequence"/>
</dbReference>
<proteinExistence type="predicted"/>
<dbReference type="EMBL" id="SJPG01000001">
    <property type="protein sequence ID" value="TWT60202.1"/>
    <property type="molecule type" value="Genomic_DNA"/>
</dbReference>
<dbReference type="Pfam" id="PF00534">
    <property type="entry name" value="Glycos_transf_1"/>
    <property type="match status" value="1"/>
</dbReference>
<reference evidence="4 5" key="1">
    <citation type="submission" date="2019-02" db="EMBL/GenBank/DDBJ databases">
        <title>Deep-cultivation of Planctomycetes and their phenomic and genomic characterization uncovers novel biology.</title>
        <authorList>
            <person name="Wiegand S."/>
            <person name="Jogler M."/>
            <person name="Boedeker C."/>
            <person name="Pinto D."/>
            <person name="Vollmers J."/>
            <person name="Rivas-Marin E."/>
            <person name="Kohn T."/>
            <person name="Peeters S.H."/>
            <person name="Heuer A."/>
            <person name="Rast P."/>
            <person name="Oberbeckmann S."/>
            <person name="Bunk B."/>
            <person name="Jeske O."/>
            <person name="Meyerdierks A."/>
            <person name="Storesund J.E."/>
            <person name="Kallscheuer N."/>
            <person name="Luecker S."/>
            <person name="Lage O.M."/>
            <person name="Pohl T."/>
            <person name="Merkel B.J."/>
            <person name="Hornburger P."/>
            <person name="Mueller R.-W."/>
            <person name="Bruemmer F."/>
            <person name="Labrenz M."/>
            <person name="Spormann A.M."/>
            <person name="Op Den Camp H."/>
            <person name="Overmann J."/>
            <person name="Amann R."/>
            <person name="Jetten M.S.M."/>
            <person name="Mascher T."/>
            <person name="Medema M.H."/>
            <person name="Devos D.P."/>
            <person name="Kaster A.-K."/>
            <person name="Ovreas L."/>
            <person name="Rohde M."/>
            <person name="Galperin M.Y."/>
            <person name="Jogler C."/>
        </authorList>
    </citation>
    <scope>NUCLEOTIDE SEQUENCE [LARGE SCALE GENOMIC DNA]</scope>
    <source>
        <strain evidence="4 5">Pan54</strain>
    </source>
</reference>
<keyword evidence="5" id="KW-1185">Reference proteome</keyword>
<evidence type="ECO:0000256" key="1">
    <source>
        <dbReference type="SAM" id="MobiDB-lite"/>
    </source>
</evidence>
<dbReference type="SUPFAM" id="SSF53756">
    <property type="entry name" value="UDP-Glycosyltransferase/glycogen phosphorylase"/>
    <property type="match status" value="1"/>
</dbReference>
<dbReference type="PANTHER" id="PTHR45947:SF15">
    <property type="entry name" value="TEICHURONIC ACID BIOSYNTHESIS GLYCOSYLTRANSFERASE TUAC-RELATED"/>
    <property type="match status" value="1"/>
</dbReference>
<feature type="compositionally biased region" description="Low complexity" evidence="1">
    <location>
        <begin position="384"/>
        <end position="399"/>
    </location>
</feature>
<dbReference type="RefSeq" id="WP_146502354.1">
    <property type="nucleotide sequence ID" value="NZ_SJPG01000001.1"/>
</dbReference>
<dbReference type="InterPro" id="IPR001296">
    <property type="entry name" value="Glyco_trans_1"/>
</dbReference>
<keyword evidence="4" id="KW-0808">Transferase</keyword>
<evidence type="ECO:0000313" key="4">
    <source>
        <dbReference type="EMBL" id="TWT60202.1"/>
    </source>
</evidence>
<sequence length="399" mass="44008">MKILFLSSIFPDVQNPSRGTFNYETCCALKRAGADVRVISPQAWTEVMKSRTPAEPTEGLVRHQIPVEYPTYWYPPKIMRSQYGRFYWKSIQKSLEKVLTNWDPDFILSYWAHPDGDAGLRLAEAINKPCGVIIGGSDVLILPKESGRRKPIVRVLQNSDLVLTVSQGLANVVESFDVPGERVVPVYQGVDLEHFKPADKEQARAWLGMDPSRPLLLWVGRMVGVKNLDMLIAAAEMKANRGDDFVLCLAGDGPLRGHVEQMIQRKDLEGIVSLVGSVGHQDLPTWYQAADITLLCSHSEGLPNVFRESLACGTPFVSTDVGSISEIANPKYSMLVDSGDVGAFVHAIDQVLQGPHQENAEQAPVRSWDDMAEEILELAESLPDSHGVSDSVSVTSDID</sequence>
<protein>
    <submittedName>
        <fullName evidence="4">Putative teichuronic acid biosynthesis glycosyltransferase TuaC</fullName>
        <ecNumber evidence="4">2.4.-.-</ecNumber>
    </submittedName>
</protein>
<evidence type="ECO:0000259" key="3">
    <source>
        <dbReference type="Pfam" id="PF13439"/>
    </source>
</evidence>
<accession>A0A5C5XE58</accession>